<keyword evidence="3" id="KW-0378">Hydrolase</keyword>
<evidence type="ECO:0000256" key="14">
    <source>
        <dbReference type="ARBA" id="ARBA00049902"/>
    </source>
</evidence>
<dbReference type="GO" id="GO:0071555">
    <property type="term" value="P:cell wall organization"/>
    <property type="evidence" value="ECO:0007669"/>
    <property type="project" value="UniProtKB-KW"/>
</dbReference>
<sequence length="580" mass="62344">ASMQSGEPEDAPKNLEDDAEDAGDEIVLGRDDRATVSRGRRTKADRDHRAGAKKAGAKKPEKLSAPRKSEFDVETAARPAREGEALFPLLVRLAGMGFAIAAFGVIAAAAFAGWYLNQLSQDLPDYQVLAEYAPPVTTRVYAGDGSLVAEFARERRLFVPIENIPEHVKAAFVSTEDKTFYEHTGIDMRGIARAQLSNVGNILSGRRLEGGSTITQQVAKNFLLSSEQRIDRKLKEMLIARKMETAFTKGHILELYLNEIYLGNRSYGVAAAALNYFNKALDELTIGEAAYLAGLAKGPSNYHPVANEDAAVSRRNLVIRRMLAQGGISQAEADEASAQPLGAVIAPPLGARDWTMEYFAEEVRKQIVDLYGVEALYDGGLAVRTSVDPRLQRAAGDALRRWLTTYDLRHGWRGPLGLIGAEDETDATPDAARDEPAGDADDAAEAGDASEDWTTAFATKLKALRGARIVSDDLAPWRPALVLGVEVEGASIGFEDGSQGAIPLAQLKWAREYISANEMGEEVTSAKDVLNPGEIVYAVPVGLAVAEAPSTKDEDAANETPAPAAPNAYALRQPPGVNGD</sequence>
<dbReference type="GO" id="GO:0016020">
    <property type="term" value="C:membrane"/>
    <property type="evidence" value="ECO:0007669"/>
    <property type="project" value="UniProtKB-SubCell"/>
</dbReference>
<protein>
    <recommendedName>
        <fullName evidence="13">peptidoglycan glycosyltransferase</fullName>
        <ecNumber evidence="13">2.4.99.28</ecNumber>
    </recommendedName>
</protein>
<evidence type="ECO:0000256" key="12">
    <source>
        <dbReference type="ARBA" id="ARBA00023316"/>
    </source>
</evidence>
<feature type="compositionally biased region" description="Acidic residues" evidence="15">
    <location>
        <begin position="437"/>
        <end position="449"/>
    </location>
</feature>
<keyword evidence="7" id="KW-0133">Cell shape</keyword>
<dbReference type="SUPFAM" id="SSF53955">
    <property type="entry name" value="Lysozyme-like"/>
    <property type="match status" value="1"/>
</dbReference>
<keyword evidence="11" id="KW-0511">Multifunctional enzyme</keyword>
<gene>
    <name evidence="19" type="ORF">MNBD_ALPHA05-70</name>
</gene>
<dbReference type="Gene3D" id="2.40.50.140">
    <property type="entry name" value="Nucleic acid-binding proteins"/>
    <property type="match status" value="1"/>
</dbReference>
<proteinExistence type="predicted"/>
<dbReference type="GO" id="GO:0004180">
    <property type="term" value="F:carboxypeptidase activity"/>
    <property type="evidence" value="ECO:0007669"/>
    <property type="project" value="UniProtKB-KW"/>
</dbReference>
<dbReference type="PANTHER" id="PTHR32282:SF27">
    <property type="entry name" value="PENICILLIN-BINDING PROTEIN 1A"/>
    <property type="match status" value="1"/>
</dbReference>
<evidence type="ECO:0000256" key="5">
    <source>
        <dbReference type="ARBA" id="ARBA00022679"/>
    </source>
</evidence>
<keyword evidence="5 19" id="KW-0808">Transferase</keyword>
<evidence type="ECO:0000256" key="7">
    <source>
        <dbReference type="ARBA" id="ARBA00022960"/>
    </source>
</evidence>
<dbReference type="EC" id="2.4.99.28" evidence="13"/>
<feature type="compositionally biased region" description="Low complexity" evidence="15">
    <location>
        <begin position="558"/>
        <end position="570"/>
    </location>
</feature>
<feature type="region of interest" description="Disordered" evidence="15">
    <location>
        <begin position="1"/>
        <end position="76"/>
    </location>
</feature>
<feature type="region of interest" description="Disordered" evidence="15">
    <location>
        <begin position="549"/>
        <end position="580"/>
    </location>
</feature>
<keyword evidence="2" id="KW-0121">Carboxypeptidase</keyword>
<comment type="catalytic activity">
    <reaction evidence="14">
        <text>[GlcNAc-(1-&gt;4)-Mur2Ac(oyl-L-Ala-gamma-D-Glu-L-Lys-D-Ala-D-Ala)](n)-di-trans,octa-cis-undecaprenyl diphosphate + beta-D-GlcNAc-(1-&gt;4)-Mur2Ac(oyl-L-Ala-gamma-D-Glu-L-Lys-D-Ala-D-Ala)-di-trans,octa-cis-undecaprenyl diphosphate = [GlcNAc-(1-&gt;4)-Mur2Ac(oyl-L-Ala-gamma-D-Glu-L-Lys-D-Ala-D-Ala)](n+1)-di-trans,octa-cis-undecaprenyl diphosphate + di-trans,octa-cis-undecaprenyl diphosphate + H(+)</text>
        <dbReference type="Rhea" id="RHEA:23708"/>
        <dbReference type="Rhea" id="RHEA-COMP:9602"/>
        <dbReference type="Rhea" id="RHEA-COMP:9603"/>
        <dbReference type="ChEBI" id="CHEBI:15378"/>
        <dbReference type="ChEBI" id="CHEBI:58405"/>
        <dbReference type="ChEBI" id="CHEBI:60033"/>
        <dbReference type="ChEBI" id="CHEBI:78435"/>
        <dbReference type="EC" id="2.4.99.28"/>
    </reaction>
</comment>
<feature type="domain" description="Glycosyl transferase family 51" evidence="17">
    <location>
        <begin position="145"/>
        <end position="322"/>
    </location>
</feature>
<evidence type="ECO:0000256" key="16">
    <source>
        <dbReference type="SAM" id="Phobius"/>
    </source>
</evidence>
<dbReference type="GO" id="GO:0008360">
    <property type="term" value="P:regulation of cell shape"/>
    <property type="evidence" value="ECO:0007669"/>
    <property type="project" value="UniProtKB-KW"/>
</dbReference>
<comment type="subcellular location">
    <subcellularLocation>
        <location evidence="1">Membrane</location>
    </subcellularLocation>
</comment>
<organism evidence="19">
    <name type="scientific">hydrothermal vent metagenome</name>
    <dbReference type="NCBI Taxonomy" id="652676"/>
    <lineage>
        <taxon>unclassified sequences</taxon>
        <taxon>metagenomes</taxon>
        <taxon>ecological metagenomes</taxon>
    </lineage>
</organism>
<feature type="non-terminal residue" evidence="19">
    <location>
        <position position="580"/>
    </location>
</feature>
<evidence type="ECO:0000256" key="10">
    <source>
        <dbReference type="ARBA" id="ARBA00023136"/>
    </source>
</evidence>
<feature type="non-terminal residue" evidence="19">
    <location>
        <position position="1"/>
    </location>
</feature>
<keyword evidence="4 19" id="KW-0328">Glycosyltransferase</keyword>
<evidence type="ECO:0000256" key="3">
    <source>
        <dbReference type="ARBA" id="ARBA00022670"/>
    </source>
</evidence>
<evidence type="ECO:0000256" key="6">
    <source>
        <dbReference type="ARBA" id="ARBA00022692"/>
    </source>
</evidence>
<dbReference type="EMBL" id="UOEH01000005">
    <property type="protein sequence ID" value="VAV89279.1"/>
    <property type="molecule type" value="Genomic_DNA"/>
</dbReference>
<evidence type="ECO:0000256" key="11">
    <source>
        <dbReference type="ARBA" id="ARBA00023268"/>
    </source>
</evidence>
<dbReference type="InterPro" id="IPR050396">
    <property type="entry name" value="Glycosyltr_51/Transpeptidase"/>
</dbReference>
<dbReference type="GO" id="GO:0030288">
    <property type="term" value="C:outer membrane-bounded periplasmic space"/>
    <property type="evidence" value="ECO:0007669"/>
    <property type="project" value="TreeGrafter"/>
</dbReference>
<dbReference type="Gene3D" id="1.10.3810.10">
    <property type="entry name" value="Biosynthetic peptidoglycan transglycosylase-like"/>
    <property type="match status" value="1"/>
</dbReference>
<evidence type="ECO:0000256" key="8">
    <source>
        <dbReference type="ARBA" id="ARBA00022984"/>
    </source>
</evidence>
<evidence type="ECO:0000256" key="1">
    <source>
        <dbReference type="ARBA" id="ARBA00004370"/>
    </source>
</evidence>
<dbReference type="Gene3D" id="3.40.710.10">
    <property type="entry name" value="DD-peptidase/beta-lactamase superfamily"/>
    <property type="match status" value="1"/>
</dbReference>
<dbReference type="PANTHER" id="PTHR32282">
    <property type="entry name" value="BINDING PROTEIN TRANSPEPTIDASE, PUTATIVE-RELATED"/>
    <property type="match status" value="1"/>
</dbReference>
<evidence type="ECO:0000256" key="13">
    <source>
        <dbReference type="ARBA" id="ARBA00044770"/>
    </source>
</evidence>
<feature type="domain" description="Penicillin-binding protein OB-like" evidence="18">
    <location>
        <begin position="451"/>
        <end position="577"/>
    </location>
</feature>
<dbReference type="FunFam" id="1.10.3810.10:FF:000003">
    <property type="entry name" value="Penicillin-binding protein 1a"/>
    <property type="match status" value="1"/>
</dbReference>
<feature type="transmembrane region" description="Helical" evidence="16">
    <location>
        <begin position="89"/>
        <end position="116"/>
    </location>
</feature>
<dbReference type="GO" id="GO:0009252">
    <property type="term" value="P:peptidoglycan biosynthetic process"/>
    <property type="evidence" value="ECO:0007669"/>
    <property type="project" value="UniProtKB-KW"/>
</dbReference>
<feature type="compositionally biased region" description="Basic and acidic residues" evidence="15">
    <location>
        <begin position="58"/>
        <end position="71"/>
    </location>
</feature>
<dbReference type="SUPFAM" id="SSF56601">
    <property type="entry name" value="beta-lactamase/transpeptidase-like"/>
    <property type="match status" value="1"/>
</dbReference>
<dbReference type="InterPro" id="IPR023346">
    <property type="entry name" value="Lysozyme-like_dom_sf"/>
</dbReference>
<dbReference type="InterPro" id="IPR036950">
    <property type="entry name" value="PBP_transglycosylase"/>
</dbReference>
<evidence type="ECO:0000256" key="4">
    <source>
        <dbReference type="ARBA" id="ARBA00022676"/>
    </source>
</evidence>
<keyword evidence="6 16" id="KW-0812">Transmembrane</keyword>
<keyword evidence="10 16" id="KW-0472">Membrane</keyword>
<name>A0A3B0RB59_9ZZZZ</name>
<keyword evidence="8" id="KW-0573">Peptidoglycan synthesis</keyword>
<evidence type="ECO:0000256" key="2">
    <source>
        <dbReference type="ARBA" id="ARBA00022645"/>
    </source>
</evidence>
<evidence type="ECO:0000256" key="9">
    <source>
        <dbReference type="ARBA" id="ARBA00022989"/>
    </source>
</evidence>
<accession>A0A3B0RB59</accession>
<dbReference type="AlphaFoldDB" id="A0A3B0RB59"/>
<dbReference type="Pfam" id="PF17092">
    <property type="entry name" value="PCB_OB"/>
    <property type="match status" value="1"/>
</dbReference>
<keyword evidence="12" id="KW-0961">Cell wall biogenesis/degradation</keyword>
<evidence type="ECO:0000256" key="15">
    <source>
        <dbReference type="SAM" id="MobiDB-lite"/>
    </source>
</evidence>
<dbReference type="GO" id="GO:0008955">
    <property type="term" value="F:peptidoglycan glycosyltransferase activity"/>
    <property type="evidence" value="ECO:0007669"/>
    <property type="project" value="UniProtKB-EC"/>
</dbReference>
<dbReference type="InterPro" id="IPR001264">
    <property type="entry name" value="Glyco_trans_51"/>
</dbReference>
<dbReference type="InterPro" id="IPR031376">
    <property type="entry name" value="PCB_OB"/>
</dbReference>
<evidence type="ECO:0000313" key="19">
    <source>
        <dbReference type="EMBL" id="VAV89279.1"/>
    </source>
</evidence>
<dbReference type="InterPro" id="IPR012338">
    <property type="entry name" value="Beta-lactam/transpept-like"/>
</dbReference>
<feature type="region of interest" description="Disordered" evidence="15">
    <location>
        <begin position="419"/>
        <end position="449"/>
    </location>
</feature>
<reference evidence="19" key="1">
    <citation type="submission" date="2018-06" db="EMBL/GenBank/DDBJ databases">
        <authorList>
            <person name="Zhirakovskaya E."/>
        </authorList>
    </citation>
    <scope>NUCLEOTIDE SEQUENCE</scope>
</reference>
<keyword evidence="3" id="KW-0645">Protease</keyword>
<evidence type="ECO:0000259" key="18">
    <source>
        <dbReference type="Pfam" id="PF17092"/>
    </source>
</evidence>
<dbReference type="InterPro" id="IPR012340">
    <property type="entry name" value="NA-bd_OB-fold"/>
</dbReference>
<dbReference type="Pfam" id="PF00912">
    <property type="entry name" value="Transgly"/>
    <property type="match status" value="1"/>
</dbReference>
<keyword evidence="9 16" id="KW-1133">Transmembrane helix</keyword>
<dbReference type="GO" id="GO:0006508">
    <property type="term" value="P:proteolysis"/>
    <property type="evidence" value="ECO:0007669"/>
    <property type="project" value="UniProtKB-KW"/>
</dbReference>
<evidence type="ECO:0000259" key="17">
    <source>
        <dbReference type="Pfam" id="PF00912"/>
    </source>
</evidence>